<dbReference type="AlphaFoldDB" id="A0A150F9B4"/>
<evidence type="ECO:0000313" key="3">
    <source>
        <dbReference type="Proteomes" id="UP000075430"/>
    </source>
</evidence>
<keyword evidence="1" id="KW-0472">Membrane</keyword>
<evidence type="ECO:0000256" key="1">
    <source>
        <dbReference type="SAM" id="Phobius"/>
    </source>
</evidence>
<dbReference type="OrthoDB" id="2903597at2"/>
<keyword evidence="3" id="KW-1185">Reference proteome</keyword>
<accession>A0A150F9B4</accession>
<evidence type="ECO:0000313" key="2">
    <source>
        <dbReference type="EMBL" id="KXZ21784.1"/>
    </source>
</evidence>
<gene>
    <name evidence="2" type="ORF">AXI58_12645</name>
</gene>
<comment type="caution">
    <text evidence="2">The sequence shown here is derived from an EMBL/GenBank/DDBJ whole genome shotgun (WGS) entry which is preliminary data.</text>
</comment>
<name>A0A150F9B4_9BACI</name>
<organism evidence="2 3">
    <name type="scientific">Bacillus nakamurai</name>
    <dbReference type="NCBI Taxonomy" id="1793963"/>
    <lineage>
        <taxon>Bacteria</taxon>
        <taxon>Bacillati</taxon>
        <taxon>Bacillota</taxon>
        <taxon>Bacilli</taxon>
        <taxon>Bacillales</taxon>
        <taxon>Bacillaceae</taxon>
        <taxon>Bacillus</taxon>
    </lineage>
</organism>
<protein>
    <submittedName>
        <fullName evidence="2">Uncharacterized protein</fullName>
    </submittedName>
</protein>
<keyword evidence="1" id="KW-1133">Transmembrane helix</keyword>
<dbReference type="EMBL" id="LSBA01000006">
    <property type="protein sequence ID" value="KXZ21784.1"/>
    <property type="molecule type" value="Genomic_DNA"/>
</dbReference>
<feature type="transmembrane region" description="Helical" evidence="1">
    <location>
        <begin position="62"/>
        <end position="83"/>
    </location>
</feature>
<sequence length="85" mass="9651">MIPLQVELQRNVKATKDEAMTVEQAAELLKVHPDYIPTLVARSDDLKMIGDTIIAKRDKTNIWLILLIVIGVFFVIAIMPYWITG</sequence>
<dbReference type="STRING" id="1793963.AXI58_12645"/>
<reference evidence="3" key="1">
    <citation type="submission" date="2016-02" db="EMBL/GenBank/DDBJ databases">
        <authorList>
            <person name="Dunlap C."/>
        </authorList>
    </citation>
    <scope>NUCLEOTIDE SEQUENCE [LARGE SCALE GENOMIC DNA]</scope>
    <source>
        <strain evidence="3">NRRL B-41092</strain>
    </source>
</reference>
<proteinExistence type="predicted"/>
<dbReference type="Proteomes" id="UP000075430">
    <property type="component" value="Unassembled WGS sequence"/>
</dbReference>
<keyword evidence="1" id="KW-0812">Transmembrane</keyword>
<dbReference type="RefSeq" id="WP_061521144.1">
    <property type="nucleotide sequence ID" value="NZ_JARLZY010000005.1"/>
</dbReference>